<evidence type="ECO:0000256" key="6">
    <source>
        <dbReference type="ARBA" id="ARBA00022655"/>
    </source>
</evidence>
<reference evidence="15" key="1">
    <citation type="submission" date="2019-04" db="EMBL/GenBank/DDBJ databases">
        <title>Nocardioides xinjiangensis sp. nov.</title>
        <authorList>
            <person name="Liu S."/>
        </authorList>
    </citation>
    <scope>NUCLEOTIDE SEQUENCE [LARGE SCALE GENOMIC DNA]</scope>
    <source>
        <strain evidence="15">18</strain>
    </source>
</reference>
<evidence type="ECO:0000256" key="9">
    <source>
        <dbReference type="ARBA" id="ARBA00032024"/>
    </source>
</evidence>
<dbReference type="UniPathway" id="UPA00028">
    <property type="reaction ID" value="UER00004"/>
</dbReference>
<evidence type="ECO:0000259" key="13">
    <source>
        <dbReference type="Pfam" id="PF08546"/>
    </source>
</evidence>
<evidence type="ECO:0000256" key="5">
    <source>
        <dbReference type="ARBA" id="ARBA00019465"/>
    </source>
</evidence>
<dbReference type="Pfam" id="PF02558">
    <property type="entry name" value="ApbA"/>
    <property type="match status" value="1"/>
</dbReference>
<comment type="catalytic activity">
    <reaction evidence="10 11">
        <text>(R)-pantoate + NADP(+) = 2-dehydropantoate + NADPH + H(+)</text>
        <dbReference type="Rhea" id="RHEA:16233"/>
        <dbReference type="ChEBI" id="CHEBI:11561"/>
        <dbReference type="ChEBI" id="CHEBI:15378"/>
        <dbReference type="ChEBI" id="CHEBI:15980"/>
        <dbReference type="ChEBI" id="CHEBI:57783"/>
        <dbReference type="ChEBI" id="CHEBI:58349"/>
        <dbReference type="EC" id="1.1.1.169"/>
    </reaction>
</comment>
<evidence type="ECO:0000256" key="8">
    <source>
        <dbReference type="ARBA" id="ARBA00023002"/>
    </source>
</evidence>
<keyword evidence="7 11" id="KW-0521">NADP</keyword>
<proteinExistence type="inferred from homology"/>
<feature type="domain" description="Ketopantoate reductase C-terminal" evidence="13">
    <location>
        <begin position="174"/>
        <end position="312"/>
    </location>
</feature>
<accession>A0A4S8QBA0</accession>
<keyword evidence="8 11" id="KW-0560">Oxidoreductase</keyword>
<evidence type="ECO:0000259" key="12">
    <source>
        <dbReference type="Pfam" id="PF02558"/>
    </source>
</evidence>
<dbReference type="AlphaFoldDB" id="A0A4S8QBA0"/>
<dbReference type="NCBIfam" id="NF006083">
    <property type="entry name" value="PRK08229.1"/>
    <property type="match status" value="1"/>
</dbReference>
<comment type="similarity">
    <text evidence="3 11">Belongs to the ketopantoate reductase family.</text>
</comment>
<dbReference type="GO" id="GO:0008677">
    <property type="term" value="F:2-dehydropantoate 2-reductase activity"/>
    <property type="evidence" value="ECO:0007669"/>
    <property type="project" value="UniProtKB-EC"/>
</dbReference>
<dbReference type="SUPFAM" id="SSF51735">
    <property type="entry name" value="NAD(P)-binding Rossmann-fold domains"/>
    <property type="match status" value="1"/>
</dbReference>
<gene>
    <name evidence="14" type="ORF">FAB82_15865</name>
</gene>
<comment type="function">
    <text evidence="1 11">Catalyzes the NADPH-dependent reduction of ketopantoate into pantoic acid.</text>
</comment>
<keyword evidence="15" id="KW-1185">Reference proteome</keyword>
<dbReference type="InterPro" id="IPR013752">
    <property type="entry name" value="KPA_reductase"/>
</dbReference>
<dbReference type="PANTHER" id="PTHR43765:SF2">
    <property type="entry name" value="2-DEHYDROPANTOATE 2-REDUCTASE"/>
    <property type="match status" value="1"/>
</dbReference>
<evidence type="ECO:0000256" key="7">
    <source>
        <dbReference type="ARBA" id="ARBA00022857"/>
    </source>
</evidence>
<dbReference type="GO" id="GO:0015940">
    <property type="term" value="P:pantothenate biosynthetic process"/>
    <property type="evidence" value="ECO:0007669"/>
    <property type="project" value="UniProtKB-UniPathway"/>
</dbReference>
<dbReference type="InterPro" id="IPR008927">
    <property type="entry name" value="6-PGluconate_DH-like_C_sf"/>
</dbReference>
<dbReference type="OrthoDB" id="9796561at2"/>
<evidence type="ECO:0000256" key="3">
    <source>
        <dbReference type="ARBA" id="ARBA00007870"/>
    </source>
</evidence>
<evidence type="ECO:0000256" key="11">
    <source>
        <dbReference type="RuleBase" id="RU362068"/>
    </source>
</evidence>
<evidence type="ECO:0000313" key="14">
    <source>
        <dbReference type="EMBL" id="THV40172.1"/>
    </source>
</evidence>
<evidence type="ECO:0000256" key="4">
    <source>
        <dbReference type="ARBA" id="ARBA00013014"/>
    </source>
</evidence>
<dbReference type="InterPro" id="IPR013328">
    <property type="entry name" value="6PGD_dom2"/>
</dbReference>
<reference evidence="14 15" key="2">
    <citation type="submission" date="2019-05" db="EMBL/GenBank/DDBJ databases">
        <title>Glycomyces buryatensis sp. nov.</title>
        <authorList>
            <person name="Nikitina E."/>
        </authorList>
    </citation>
    <scope>NUCLEOTIDE SEQUENCE [LARGE SCALE GENOMIC DNA]</scope>
    <source>
        <strain evidence="14 15">18</strain>
    </source>
</reference>
<dbReference type="InterPro" id="IPR036291">
    <property type="entry name" value="NAD(P)-bd_dom_sf"/>
</dbReference>
<feature type="domain" description="Ketopantoate reductase N-terminal" evidence="12">
    <location>
        <begin position="3"/>
        <end position="150"/>
    </location>
</feature>
<dbReference type="Gene3D" id="3.40.50.720">
    <property type="entry name" value="NAD(P)-binding Rossmann-like Domain"/>
    <property type="match status" value="1"/>
</dbReference>
<dbReference type="InterPro" id="IPR050838">
    <property type="entry name" value="Ketopantoate_reductase"/>
</dbReference>
<dbReference type="GO" id="GO:0050661">
    <property type="term" value="F:NADP binding"/>
    <property type="evidence" value="ECO:0007669"/>
    <property type="project" value="TreeGrafter"/>
</dbReference>
<evidence type="ECO:0000256" key="10">
    <source>
        <dbReference type="ARBA" id="ARBA00048793"/>
    </source>
</evidence>
<dbReference type="InterPro" id="IPR013332">
    <property type="entry name" value="KPR_N"/>
</dbReference>
<evidence type="ECO:0000313" key="15">
    <source>
        <dbReference type="Proteomes" id="UP000308760"/>
    </source>
</evidence>
<keyword evidence="6 11" id="KW-0566">Pantothenate biosynthesis</keyword>
<evidence type="ECO:0000256" key="2">
    <source>
        <dbReference type="ARBA" id="ARBA00004994"/>
    </source>
</evidence>
<comment type="pathway">
    <text evidence="2 11">Cofactor biosynthesis; (R)-pantothenate biosynthesis; (R)-pantoate from 3-methyl-2-oxobutanoate: step 2/2.</text>
</comment>
<sequence>MSICVYGAGSIGCYIGGRLAAAGAEVVFIGRERLARQITGPGLTLTDYRGAELRVPEPRYETTPEAAAEADLVLVAVKSAATAQAGEELAAHLRPGTVVISFQNGLNNAEVLRQRLPGAIVLAGMAPFNVVARGEGRFHCASSGDLEVEAHTSLDPFEAAFDRAGLPLIHRDDMRPVLAAKLLLNLNNAVNALSGLPLRTELSQRPFRRCLALAQREGLAAFDAVGLVPARLTPIPPRWTPVLLGLPDALFTRVAARTLEIDPHARSSMQDDLEAGRATEVDYLNGAIVALAAEHGRTTPVNARLTELVHTAEAGGRRDWTGPELLAALRP</sequence>
<dbReference type="PANTHER" id="PTHR43765">
    <property type="entry name" value="2-DEHYDROPANTOATE 2-REDUCTASE-RELATED"/>
    <property type="match status" value="1"/>
</dbReference>
<comment type="caution">
    <text evidence="14">The sequence shown here is derived from an EMBL/GenBank/DDBJ whole genome shotgun (WGS) entry which is preliminary data.</text>
</comment>
<dbReference type="Proteomes" id="UP000308760">
    <property type="component" value="Unassembled WGS sequence"/>
</dbReference>
<dbReference type="Pfam" id="PF08546">
    <property type="entry name" value="ApbA_C"/>
    <property type="match status" value="1"/>
</dbReference>
<evidence type="ECO:0000256" key="1">
    <source>
        <dbReference type="ARBA" id="ARBA00002919"/>
    </source>
</evidence>
<name>A0A4S8QBA0_9ACTN</name>
<protein>
    <recommendedName>
        <fullName evidence="5 11">2-dehydropantoate 2-reductase</fullName>
        <ecNumber evidence="4 11">1.1.1.169</ecNumber>
    </recommendedName>
    <alternativeName>
        <fullName evidence="9 11">Ketopantoate reductase</fullName>
    </alternativeName>
</protein>
<dbReference type="SUPFAM" id="SSF48179">
    <property type="entry name" value="6-phosphogluconate dehydrogenase C-terminal domain-like"/>
    <property type="match status" value="1"/>
</dbReference>
<dbReference type="Gene3D" id="1.10.1040.10">
    <property type="entry name" value="N-(1-d-carboxylethyl)-l-norvaline Dehydrogenase, domain 2"/>
    <property type="match status" value="1"/>
</dbReference>
<dbReference type="EC" id="1.1.1.169" evidence="4 11"/>
<dbReference type="NCBIfam" id="TIGR00745">
    <property type="entry name" value="apbA_panE"/>
    <property type="match status" value="1"/>
</dbReference>
<dbReference type="GO" id="GO:0005737">
    <property type="term" value="C:cytoplasm"/>
    <property type="evidence" value="ECO:0007669"/>
    <property type="project" value="TreeGrafter"/>
</dbReference>
<organism evidence="14 15">
    <name type="scientific">Glycomyces buryatensis</name>
    <dbReference type="NCBI Taxonomy" id="2570927"/>
    <lineage>
        <taxon>Bacteria</taxon>
        <taxon>Bacillati</taxon>
        <taxon>Actinomycetota</taxon>
        <taxon>Actinomycetes</taxon>
        <taxon>Glycomycetales</taxon>
        <taxon>Glycomycetaceae</taxon>
        <taxon>Glycomyces</taxon>
    </lineage>
</organism>
<dbReference type="RefSeq" id="WP_136535517.1">
    <property type="nucleotide sequence ID" value="NZ_STGY01000057.1"/>
</dbReference>
<dbReference type="EMBL" id="STGY01000057">
    <property type="protein sequence ID" value="THV40172.1"/>
    <property type="molecule type" value="Genomic_DNA"/>
</dbReference>
<dbReference type="InterPro" id="IPR003710">
    <property type="entry name" value="ApbA"/>
</dbReference>